<dbReference type="Proteomes" id="UP000017127">
    <property type="component" value="Unassembled WGS sequence"/>
</dbReference>
<dbReference type="Gene3D" id="2.120.10.30">
    <property type="entry name" value="TolB, C-terminal domain"/>
    <property type="match status" value="1"/>
</dbReference>
<evidence type="ECO:0000256" key="1">
    <source>
        <dbReference type="SAM" id="MobiDB-lite"/>
    </source>
</evidence>
<sequence>MLSNQTTLSRNTVSSVEFLGEVTFPTDFSFENTEVGGLSGIVYDAENQVYYSISDDRYQNNPARFYTLEIDLNDGSLDEGDINFEEVTTLLDKNGEPYPEFSLDPEGITLTENNTLFISSEGNANQLIDPFINEYSLSGELLDKLPIPEKFLPPADQTSGIRNNLAFESLTVSPDNSYLYTATENALFQDSPAADIDTESLSRIIKYDLETRQPVQEFVYEVDAIPEIPEPADAFADNGLVELLATDNNGSLIALERSFAVGKGNNIRLYEVKTQGALDVQNSEDLFWEEVGIPFEIDPAVTKELLIDFEADFGITPDNIEGMTFGPKLSDGRQSLIVVSDNNFNETQVTQFIGLALEFDSLPAAQPVLETPYTVDEKDNSEAALTGDSDDPAIWINPENPEQSLVIITLKDGGLATLDLNGEIVEEILPASFGEIRYNNVDLVYDFKLSEETVDLAVASDRQNDTLAIWKIDPETLQLVDVTANNILETIFGVDDGEQTAYGLATYKSPISDNSYAFVTQADSNQFAQLELVDNGLGQVDANLVRTIELPVPTGDAEDSQSEAIVVDQELSFVYLAMENEVGILKFQAEPDAGDNFEVVYNVEDDILVPDLEGLILYYGDNGNGYLIASSQGDSSYGLFERAGNNEFLGQFIIAGNGDIDQINETDGFDITNVALGSAFPNGLFVVHDGANDPLSVVQDEEELENNSTNFKFVPWESVANAFPESLIIDTNSYNPRNPNSSLIGGTFEAETLLGTAENDLFNAGDGNDTVAGGLGDDQIYGSFGDDVLRGDANTRSPGGSEGGNDTLFGGLGNDRLGGKGGNDQLFGGADDDEIWGDDGDDLLRGGLGNDTLTGDDFSGGQGIDTFVLAVGEGTDTITDFELGIDQLALTAGLTFEQLFITTEGSSAVIAVGDETLAILNGVEATSLIDNSDTIFTQI</sequence>
<evidence type="ECO:0000259" key="2">
    <source>
        <dbReference type="PROSITE" id="PS51662"/>
    </source>
</evidence>
<dbReference type="RefSeq" id="WP_023069225.1">
    <property type="nucleotide sequence ID" value="NZ_AUZM01000093.1"/>
</dbReference>
<reference evidence="3 4" key="1">
    <citation type="journal article" date="2013" name="Front. Microbiol.">
        <title>Comparative genomic analyses of the cyanobacterium, Lyngbya aestuarii BL J, a powerful hydrogen producer.</title>
        <authorList>
            <person name="Kothari A."/>
            <person name="Vaughn M."/>
            <person name="Garcia-Pichel F."/>
        </authorList>
    </citation>
    <scope>NUCLEOTIDE SEQUENCE [LARGE SCALE GENOMIC DNA]</scope>
    <source>
        <strain evidence="3 4">BL J</strain>
    </source>
</reference>
<dbReference type="PROSITE" id="PS51662">
    <property type="entry name" value="BP_PHYTASE"/>
    <property type="match status" value="1"/>
</dbReference>
<dbReference type="GO" id="GO:0005509">
    <property type="term" value="F:calcium ion binding"/>
    <property type="evidence" value="ECO:0007669"/>
    <property type="project" value="InterPro"/>
</dbReference>
<dbReference type="InterPro" id="IPR001343">
    <property type="entry name" value="Hemolysn_Ca-bd"/>
</dbReference>
<dbReference type="InterPro" id="IPR003431">
    <property type="entry name" value="B-propeller_Phytase"/>
</dbReference>
<dbReference type="Pfam" id="PF13449">
    <property type="entry name" value="Phytase-like"/>
    <property type="match status" value="1"/>
</dbReference>
<dbReference type="InterPro" id="IPR027372">
    <property type="entry name" value="Phytase-like_dom"/>
</dbReference>
<dbReference type="InterPro" id="IPR011047">
    <property type="entry name" value="Quinoprotein_ADH-like_sf"/>
</dbReference>
<dbReference type="EMBL" id="AUZM01000093">
    <property type="protein sequence ID" value="ERT04517.1"/>
    <property type="molecule type" value="Genomic_DNA"/>
</dbReference>
<dbReference type="InterPro" id="IPR011042">
    <property type="entry name" value="6-blade_b-propeller_TolB-like"/>
</dbReference>
<dbReference type="AlphaFoldDB" id="U7QBF4"/>
<proteinExistence type="predicted"/>
<dbReference type="InterPro" id="IPR011049">
    <property type="entry name" value="Serralysin-like_metalloprot_C"/>
</dbReference>
<gene>
    <name evidence="3" type="ORF">M595_5537</name>
</gene>
<dbReference type="GO" id="GO:0016158">
    <property type="term" value="F:inositol hexakisphosphate 3-phosphatase activity"/>
    <property type="evidence" value="ECO:0007669"/>
    <property type="project" value="InterPro"/>
</dbReference>
<dbReference type="Gene3D" id="2.150.10.10">
    <property type="entry name" value="Serralysin-like metalloprotease, C-terminal"/>
    <property type="match status" value="1"/>
</dbReference>
<dbReference type="SUPFAM" id="SSF50998">
    <property type="entry name" value="Quinoprotein alcohol dehydrogenase-like"/>
    <property type="match status" value="1"/>
</dbReference>
<feature type="region of interest" description="Disordered" evidence="1">
    <location>
        <begin position="786"/>
        <end position="814"/>
    </location>
</feature>
<dbReference type="PANTHER" id="PTHR37957:SF1">
    <property type="entry name" value="PHYTASE-LIKE DOMAIN-CONTAINING PROTEIN"/>
    <property type="match status" value="1"/>
</dbReference>
<dbReference type="SUPFAM" id="SSF51120">
    <property type="entry name" value="beta-Roll"/>
    <property type="match status" value="1"/>
</dbReference>
<dbReference type="InterPro" id="IPR018511">
    <property type="entry name" value="Hemolysin-typ_Ca-bd_CS"/>
</dbReference>
<keyword evidence="4" id="KW-1185">Reference proteome</keyword>
<dbReference type="PRINTS" id="PR00313">
    <property type="entry name" value="CABNDNGRPT"/>
</dbReference>
<organism evidence="3 4">
    <name type="scientific">Lyngbya aestuarii BL J</name>
    <dbReference type="NCBI Taxonomy" id="1348334"/>
    <lineage>
        <taxon>Bacteria</taxon>
        <taxon>Bacillati</taxon>
        <taxon>Cyanobacteriota</taxon>
        <taxon>Cyanophyceae</taxon>
        <taxon>Oscillatoriophycideae</taxon>
        <taxon>Oscillatoriales</taxon>
        <taxon>Microcoleaceae</taxon>
        <taxon>Lyngbya</taxon>
    </lineage>
</organism>
<dbReference type="PROSITE" id="PS00330">
    <property type="entry name" value="HEMOLYSIN_CALCIUM"/>
    <property type="match status" value="2"/>
</dbReference>
<dbReference type="Pfam" id="PF00353">
    <property type="entry name" value="HemolysinCabind"/>
    <property type="match status" value="3"/>
</dbReference>
<evidence type="ECO:0000313" key="3">
    <source>
        <dbReference type="EMBL" id="ERT04517.1"/>
    </source>
</evidence>
<evidence type="ECO:0000313" key="4">
    <source>
        <dbReference type="Proteomes" id="UP000017127"/>
    </source>
</evidence>
<dbReference type="SUPFAM" id="SSF50956">
    <property type="entry name" value="Thermostable phytase (3-phytase)"/>
    <property type="match status" value="1"/>
</dbReference>
<protein>
    <submittedName>
        <fullName evidence="3">Hemolysin-type calcium-binding repeat family protein</fullName>
    </submittedName>
</protein>
<dbReference type="PANTHER" id="PTHR37957">
    <property type="entry name" value="BLR7070 PROTEIN"/>
    <property type="match status" value="1"/>
</dbReference>
<accession>U7QBF4</accession>
<dbReference type="Pfam" id="PF02333">
    <property type="entry name" value="Phytase"/>
    <property type="match status" value="1"/>
</dbReference>
<name>U7QBF4_9CYAN</name>
<comment type="caution">
    <text evidence="3">The sequence shown here is derived from an EMBL/GenBank/DDBJ whole genome shotgun (WGS) entry which is preliminary data.</text>
</comment>
<feature type="domain" description="BPP" evidence="2">
    <location>
        <begin position="355"/>
        <end position="723"/>
    </location>
</feature>
<dbReference type="PATRIC" id="fig|1348334.3.peg.5322"/>